<dbReference type="SUPFAM" id="SSF52047">
    <property type="entry name" value="RNI-like"/>
    <property type="match status" value="1"/>
</dbReference>
<organism evidence="2 3">
    <name type="scientific">Phlyctema vagabunda</name>
    <dbReference type="NCBI Taxonomy" id="108571"/>
    <lineage>
        <taxon>Eukaryota</taxon>
        <taxon>Fungi</taxon>
        <taxon>Dikarya</taxon>
        <taxon>Ascomycota</taxon>
        <taxon>Pezizomycotina</taxon>
        <taxon>Leotiomycetes</taxon>
        <taxon>Helotiales</taxon>
        <taxon>Dermateaceae</taxon>
        <taxon>Phlyctema</taxon>
    </lineage>
</organism>
<dbReference type="SUPFAM" id="SSF81383">
    <property type="entry name" value="F-box domain"/>
    <property type="match status" value="1"/>
</dbReference>
<evidence type="ECO:0000259" key="1">
    <source>
        <dbReference type="Pfam" id="PF12937"/>
    </source>
</evidence>
<evidence type="ECO:0000313" key="3">
    <source>
        <dbReference type="Proteomes" id="UP001629113"/>
    </source>
</evidence>
<protein>
    <recommendedName>
        <fullName evidence="1">F-box domain-containing protein</fullName>
    </recommendedName>
</protein>
<accession>A0ABR4P7Q9</accession>
<dbReference type="InterPro" id="IPR001810">
    <property type="entry name" value="F-box_dom"/>
</dbReference>
<sequence length="484" mass="54203">MAFSSLESLSPELLAHIISFIPHSWLSSVALVSRSLNQIATPELYATVDFAINYDEELITYLRPFAFLVLQKPSLASLVHSLSIRDEWTTEDSDTPDSDTLKIWPDHTDLDQIVRKAVEHVEGSKEEADKLFASARWHRNEGAILSILLPQLKKLQRLDLGHGELGGGEYILRMLARDWTREVPSGTEPPFAQLTDVMVAGYEDKYPCEPDVFGACLNLPALKNLYGYLMGSNEQSEVTAALKALRPASSSVELIELRRSQLFMEDLECVLKACKGLKTFIYEVGVAWAWTDLKMADVLESMLTQKHSLEHLSLTGAEIMGVDEPDEFKPMSFAAFEKLTYLKVESLFLGGSDDWKECSLTATFPPTLRTLHVTGCCENFYCGETMNALQEVLEKKEQYLPQLDTLILEGEFTDVKEQVEGMIGVIRAGESLDIDFTVVSVKEARGDDPKQYPGWGRDGSVEWKVISNEGSAPIREVLDIQTLY</sequence>
<dbReference type="EMBL" id="JBFCZG010000008">
    <property type="protein sequence ID" value="KAL3419333.1"/>
    <property type="molecule type" value="Genomic_DNA"/>
</dbReference>
<name>A0ABR4P7Q9_9HELO</name>
<comment type="caution">
    <text evidence="2">The sequence shown here is derived from an EMBL/GenBank/DDBJ whole genome shotgun (WGS) entry which is preliminary data.</text>
</comment>
<gene>
    <name evidence="2" type="ORF">PVAG01_09555</name>
</gene>
<evidence type="ECO:0000313" key="2">
    <source>
        <dbReference type="EMBL" id="KAL3419333.1"/>
    </source>
</evidence>
<dbReference type="InterPro" id="IPR032675">
    <property type="entry name" value="LRR_dom_sf"/>
</dbReference>
<proteinExistence type="predicted"/>
<reference evidence="2 3" key="1">
    <citation type="submission" date="2024-06" db="EMBL/GenBank/DDBJ databases">
        <title>Complete genome of Phlyctema vagabunda strain 19-DSS-EL-015.</title>
        <authorList>
            <person name="Fiorenzani C."/>
        </authorList>
    </citation>
    <scope>NUCLEOTIDE SEQUENCE [LARGE SCALE GENOMIC DNA]</scope>
    <source>
        <strain evidence="2 3">19-DSS-EL-015</strain>
    </source>
</reference>
<dbReference type="InterPro" id="IPR036047">
    <property type="entry name" value="F-box-like_dom_sf"/>
</dbReference>
<dbReference type="Gene3D" id="3.80.10.10">
    <property type="entry name" value="Ribonuclease Inhibitor"/>
    <property type="match status" value="1"/>
</dbReference>
<dbReference type="Pfam" id="PF12937">
    <property type="entry name" value="F-box-like"/>
    <property type="match status" value="1"/>
</dbReference>
<dbReference type="Proteomes" id="UP001629113">
    <property type="component" value="Unassembled WGS sequence"/>
</dbReference>
<feature type="domain" description="F-box" evidence="1">
    <location>
        <begin position="11"/>
        <end position="50"/>
    </location>
</feature>
<keyword evidence="3" id="KW-1185">Reference proteome</keyword>